<dbReference type="Proteomes" id="UP000321490">
    <property type="component" value="Unassembled WGS sequence"/>
</dbReference>
<comment type="caution">
    <text evidence="7">The sequence shown here is derived from an EMBL/GenBank/DDBJ whole genome shotgun (WGS) entry which is preliminary data.</text>
</comment>
<dbReference type="GO" id="GO:0051539">
    <property type="term" value="F:4 iron, 4 sulfur cluster binding"/>
    <property type="evidence" value="ECO:0007669"/>
    <property type="project" value="UniProtKB-KW"/>
</dbReference>
<dbReference type="GO" id="GO:0016491">
    <property type="term" value="F:oxidoreductase activity"/>
    <property type="evidence" value="ECO:0007669"/>
    <property type="project" value="UniProtKB-KW"/>
</dbReference>
<dbReference type="AlphaFoldDB" id="A0A562IPS1"/>
<dbReference type="OrthoDB" id="287984at2"/>
<dbReference type="GO" id="GO:0046872">
    <property type="term" value="F:metal ion binding"/>
    <property type="evidence" value="ECO:0007669"/>
    <property type="project" value="UniProtKB-KW"/>
</dbReference>
<proteinExistence type="predicted"/>
<evidence type="ECO:0000256" key="5">
    <source>
        <dbReference type="ARBA" id="ARBA00023014"/>
    </source>
</evidence>
<dbReference type="SUPFAM" id="SSF51905">
    <property type="entry name" value="FAD/NAD(P)-binding domain"/>
    <property type="match status" value="1"/>
</dbReference>
<dbReference type="InterPro" id="IPR039650">
    <property type="entry name" value="HdrA-like"/>
</dbReference>
<sequence>MTVDSAQDEHGDAGEWHPGREEGYTTDGELRPGEPGGTGSGSGGLGSVHEPARETPVYAETDVLVVGGGPAGCAAAIAARRAGARVILVERYNHLGGLSTGGLVIWIDRMTDWTGFPVISGFAGEILDRLPAEAVAGAPRELWGSTDPAHVAYWQERLGAARETVTWSPMIDPEWLKTVSAELVHAEGVGLVLHSWVVGTLREGRTVTGVLFESKEGRRAITAKVVVDTTGDLDVVAGADVPFESDVDSAESPVAHCLNTSWMWAGVDFGRWLEFRRSDPAGHSALMASARAELGYVERPFVGWRDDVAVFLGPRLSGYSGLAVADLTAVELESRRRMLAHLEFFRAHAPGFERAWLMLSAPQLGIRHTRRLIGLHRMSRAEWMDGVVHPDEVGVSPSPSQKYANISVPYGALVARDLDNVLAAGRHVASDPATQAFMREIPQCWMTGQAAGVAAALAVQTGTTAAAVDVGRVQRELLRQGAHLRPATEPAIVG</sequence>
<keyword evidence="4" id="KW-0408">Iron</keyword>
<evidence type="ECO:0000256" key="4">
    <source>
        <dbReference type="ARBA" id="ARBA00023004"/>
    </source>
</evidence>
<evidence type="ECO:0000313" key="8">
    <source>
        <dbReference type="Proteomes" id="UP000321490"/>
    </source>
</evidence>
<keyword evidence="8" id="KW-1185">Reference proteome</keyword>
<dbReference type="RefSeq" id="WP_153360905.1">
    <property type="nucleotide sequence ID" value="NZ_ML762498.1"/>
</dbReference>
<dbReference type="PANTHER" id="PTHR43498:SF1">
    <property type="entry name" value="COB--COM HETERODISULFIDE REDUCTASE IRON-SULFUR SUBUNIT A"/>
    <property type="match status" value="1"/>
</dbReference>
<dbReference type="InterPro" id="IPR036188">
    <property type="entry name" value="FAD/NAD-bd_sf"/>
</dbReference>
<evidence type="ECO:0000256" key="3">
    <source>
        <dbReference type="ARBA" id="ARBA00023002"/>
    </source>
</evidence>
<dbReference type="Pfam" id="PF12831">
    <property type="entry name" value="FAD_oxidored"/>
    <property type="match status" value="1"/>
</dbReference>
<dbReference type="EMBL" id="VLKF01000001">
    <property type="protein sequence ID" value="TWH72918.1"/>
    <property type="molecule type" value="Genomic_DNA"/>
</dbReference>
<evidence type="ECO:0000256" key="6">
    <source>
        <dbReference type="SAM" id="MobiDB-lite"/>
    </source>
</evidence>
<keyword evidence="3" id="KW-0560">Oxidoreductase</keyword>
<feature type="compositionally biased region" description="Gly residues" evidence="6">
    <location>
        <begin position="34"/>
        <end position="46"/>
    </location>
</feature>
<evidence type="ECO:0000256" key="1">
    <source>
        <dbReference type="ARBA" id="ARBA00022485"/>
    </source>
</evidence>
<reference evidence="7 8" key="1">
    <citation type="submission" date="2019-07" db="EMBL/GenBank/DDBJ databases">
        <title>R&amp;d 2014.</title>
        <authorList>
            <person name="Klenk H.-P."/>
        </authorList>
    </citation>
    <scope>NUCLEOTIDE SEQUENCE [LARGE SCALE GENOMIC DNA]</scope>
    <source>
        <strain evidence="7 8">DSM 45764</strain>
    </source>
</reference>
<feature type="compositionally biased region" description="Basic and acidic residues" evidence="6">
    <location>
        <begin position="7"/>
        <end position="32"/>
    </location>
</feature>
<gene>
    <name evidence="7" type="ORF">JD78_01441</name>
</gene>
<keyword evidence="5" id="KW-0411">Iron-sulfur</keyword>
<organism evidence="7 8">
    <name type="scientific">Modestobacter roseus</name>
    <dbReference type="NCBI Taxonomy" id="1181884"/>
    <lineage>
        <taxon>Bacteria</taxon>
        <taxon>Bacillati</taxon>
        <taxon>Actinomycetota</taxon>
        <taxon>Actinomycetes</taxon>
        <taxon>Geodermatophilales</taxon>
        <taxon>Geodermatophilaceae</taxon>
        <taxon>Modestobacter</taxon>
    </lineage>
</organism>
<accession>A0A562IPS1</accession>
<dbReference type="PANTHER" id="PTHR43498">
    <property type="entry name" value="FERREDOXIN:COB-COM HETERODISULFIDE REDUCTASE SUBUNIT A"/>
    <property type="match status" value="1"/>
</dbReference>
<protein>
    <submittedName>
        <fullName evidence="7">FAD dependent oxidoreductase</fullName>
    </submittedName>
</protein>
<dbReference type="PRINTS" id="PR00469">
    <property type="entry name" value="PNDRDTASEII"/>
</dbReference>
<feature type="region of interest" description="Disordered" evidence="6">
    <location>
        <begin position="1"/>
        <end position="50"/>
    </location>
</feature>
<name>A0A562IPS1_9ACTN</name>
<keyword evidence="1" id="KW-0004">4Fe-4S</keyword>
<evidence type="ECO:0000256" key="2">
    <source>
        <dbReference type="ARBA" id="ARBA00022723"/>
    </source>
</evidence>
<keyword evidence="2" id="KW-0479">Metal-binding</keyword>
<dbReference type="Gene3D" id="3.50.50.60">
    <property type="entry name" value="FAD/NAD(P)-binding domain"/>
    <property type="match status" value="1"/>
</dbReference>
<evidence type="ECO:0000313" key="7">
    <source>
        <dbReference type="EMBL" id="TWH72918.1"/>
    </source>
</evidence>